<accession>A0A9N9ABY7</accession>
<evidence type="ECO:0000256" key="3">
    <source>
        <dbReference type="ARBA" id="ARBA00022692"/>
    </source>
</evidence>
<feature type="domain" description="Cytochrome b561" evidence="10">
    <location>
        <begin position="154"/>
        <end position="345"/>
    </location>
</feature>
<dbReference type="EMBL" id="CAJVPV010002488">
    <property type="protein sequence ID" value="CAG8527367.1"/>
    <property type="molecule type" value="Genomic_DNA"/>
</dbReference>
<dbReference type="OrthoDB" id="19261at2759"/>
<proteinExistence type="predicted"/>
<dbReference type="PROSITE" id="PS50939">
    <property type="entry name" value="CYTOCHROME_B561"/>
    <property type="match status" value="1"/>
</dbReference>
<dbReference type="InterPro" id="IPR015920">
    <property type="entry name" value="Cellobiose_DH-like_cyt"/>
</dbReference>
<comment type="caution">
    <text evidence="11">The sequence shown here is derived from an EMBL/GenBank/DDBJ whole genome shotgun (WGS) entry which is preliminary data.</text>
</comment>
<feature type="transmembrane region" description="Helical" evidence="7">
    <location>
        <begin position="183"/>
        <end position="206"/>
    </location>
</feature>
<dbReference type="PANTHER" id="PTHR47797">
    <property type="entry name" value="DEHYDROGENASE, PUTATIVE (AFU_ORTHOLOGUE AFUA_8G05805)-RELATED"/>
    <property type="match status" value="1"/>
</dbReference>
<evidence type="ECO:0000259" key="10">
    <source>
        <dbReference type="PROSITE" id="PS50939"/>
    </source>
</evidence>
<dbReference type="PANTHER" id="PTHR47797:SF3">
    <property type="entry name" value="CYTOCHROME B561 DOMAIN-CONTAINING PROTEIN"/>
    <property type="match status" value="1"/>
</dbReference>
<feature type="transmembrane region" description="Helical" evidence="7">
    <location>
        <begin position="253"/>
        <end position="273"/>
    </location>
</feature>
<gene>
    <name evidence="11" type="ORF">AMORRO_LOCUS4503</name>
</gene>
<name>A0A9N9ABY7_9GLOM</name>
<keyword evidence="8" id="KW-0732">Signal</keyword>
<keyword evidence="5 7" id="KW-1133">Transmembrane helix</keyword>
<organism evidence="11 12">
    <name type="scientific">Acaulospora morrowiae</name>
    <dbReference type="NCBI Taxonomy" id="94023"/>
    <lineage>
        <taxon>Eukaryota</taxon>
        <taxon>Fungi</taxon>
        <taxon>Fungi incertae sedis</taxon>
        <taxon>Mucoromycota</taxon>
        <taxon>Glomeromycotina</taxon>
        <taxon>Glomeromycetes</taxon>
        <taxon>Diversisporales</taxon>
        <taxon>Acaulosporaceae</taxon>
        <taxon>Acaulospora</taxon>
    </lineage>
</organism>
<protein>
    <submittedName>
        <fullName evidence="11">2868_t:CDS:1</fullName>
    </submittedName>
</protein>
<evidence type="ECO:0000256" key="8">
    <source>
        <dbReference type="SAM" id="SignalP"/>
    </source>
</evidence>
<dbReference type="AlphaFoldDB" id="A0A9N9ABY7"/>
<dbReference type="CDD" id="cd09630">
    <property type="entry name" value="CDH_like_cytochrome"/>
    <property type="match status" value="1"/>
</dbReference>
<feature type="chain" id="PRO_5040448451" evidence="8">
    <location>
        <begin position="23"/>
        <end position="367"/>
    </location>
</feature>
<feature type="transmembrane region" description="Helical" evidence="7">
    <location>
        <begin position="226"/>
        <end position="247"/>
    </location>
</feature>
<feature type="signal peptide" evidence="8">
    <location>
        <begin position="1"/>
        <end position="22"/>
    </location>
</feature>
<keyword evidence="4" id="KW-0249">Electron transport</keyword>
<evidence type="ECO:0000256" key="2">
    <source>
        <dbReference type="ARBA" id="ARBA00022448"/>
    </source>
</evidence>
<evidence type="ECO:0000259" key="9">
    <source>
        <dbReference type="PROSITE" id="PS50836"/>
    </source>
</evidence>
<evidence type="ECO:0000313" key="11">
    <source>
        <dbReference type="EMBL" id="CAG8527367.1"/>
    </source>
</evidence>
<dbReference type="InterPro" id="IPR006593">
    <property type="entry name" value="Cyt_b561/ferric_Rdtase_TM"/>
</dbReference>
<evidence type="ECO:0000256" key="7">
    <source>
        <dbReference type="SAM" id="Phobius"/>
    </source>
</evidence>
<evidence type="ECO:0000256" key="5">
    <source>
        <dbReference type="ARBA" id="ARBA00022989"/>
    </source>
</evidence>
<dbReference type="Gene3D" id="2.60.40.1210">
    <property type="entry name" value="Cellobiose dehydrogenase, cytochrome domain"/>
    <property type="match status" value="1"/>
</dbReference>
<evidence type="ECO:0000256" key="4">
    <source>
        <dbReference type="ARBA" id="ARBA00022982"/>
    </source>
</evidence>
<comment type="subcellular location">
    <subcellularLocation>
        <location evidence="1">Membrane</location>
    </subcellularLocation>
</comment>
<dbReference type="GO" id="GO:0016020">
    <property type="term" value="C:membrane"/>
    <property type="evidence" value="ECO:0007669"/>
    <property type="project" value="UniProtKB-SubCell"/>
</dbReference>
<dbReference type="SMART" id="SM00665">
    <property type="entry name" value="B561"/>
    <property type="match status" value="1"/>
</dbReference>
<dbReference type="InterPro" id="IPR005018">
    <property type="entry name" value="DOMON_domain"/>
</dbReference>
<evidence type="ECO:0000256" key="1">
    <source>
        <dbReference type="ARBA" id="ARBA00004370"/>
    </source>
</evidence>
<evidence type="ECO:0000256" key="6">
    <source>
        <dbReference type="ARBA" id="ARBA00023136"/>
    </source>
</evidence>
<dbReference type="SMART" id="SM00664">
    <property type="entry name" value="DoH"/>
    <property type="match status" value="1"/>
</dbReference>
<dbReference type="SUPFAM" id="SSF49344">
    <property type="entry name" value="CBD9-like"/>
    <property type="match status" value="1"/>
</dbReference>
<feature type="transmembrane region" description="Helical" evidence="7">
    <location>
        <begin position="320"/>
        <end position="343"/>
    </location>
</feature>
<dbReference type="PROSITE" id="PS50836">
    <property type="entry name" value="DOMON"/>
    <property type="match status" value="1"/>
</dbReference>
<keyword evidence="6 7" id="KW-0472">Membrane</keyword>
<reference evidence="11" key="1">
    <citation type="submission" date="2021-06" db="EMBL/GenBank/DDBJ databases">
        <authorList>
            <person name="Kallberg Y."/>
            <person name="Tangrot J."/>
            <person name="Rosling A."/>
        </authorList>
    </citation>
    <scope>NUCLEOTIDE SEQUENCE</scope>
    <source>
        <strain evidence="11">CL551</strain>
    </source>
</reference>
<dbReference type="Proteomes" id="UP000789342">
    <property type="component" value="Unassembled WGS sequence"/>
</dbReference>
<sequence>MKKHSIILLLAVWVVLIQGIFAQTTSCSTDKTFCVTITPPLTSSANSLATFKLVAPSTVGWVSVGIGSSMIDTYIVMAWPTTTNSVAISQRIATSYSVPVLLGSQSDITLDPSSGIKDGFFTVIFTRPSVLANSTFTQDTKNFIWAVQSTSRPSDDPTTTTITMHDSFGYIVLGGGMTDRQKFILGHGVIMFLIWGLIVPTSIYIVRFARNTLSHLYVRLHWSLQVFLASPLIIIGWLLVFGAGVQFNPSNTHHVLGVAITALYFGQLTLGWIHHHLYDSERKYFAWWTKLHWWWGRILVVIGFVQLAIGLSEYNAGGTVVIISYVWFIFVIALYIGWSYYLYRQRKDGRKDILYTGIRRGDEQTES</sequence>
<keyword evidence="12" id="KW-1185">Reference proteome</keyword>
<evidence type="ECO:0000313" key="12">
    <source>
        <dbReference type="Proteomes" id="UP000789342"/>
    </source>
</evidence>
<feature type="domain" description="DOMON" evidence="9">
    <location>
        <begin position="33"/>
        <end position="148"/>
    </location>
</feature>
<keyword evidence="2" id="KW-0813">Transport</keyword>
<dbReference type="CDD" id="cd08760">
    <property type="entry name" value="Cyt_b561_FRRS1_like"/>
    <property type="match status" value="1"/>
</dbReference>
<keyword evidence="3 7" id="KW-0812">Transmembrane</keyword>
<feature type="transmembrane region" description="Helical" evidence="7">
    <location>
        <begin position="294"/>
        <end position="314"/>
    </location>
</feature>
<dbReference type="Pfam" id="PF16010">
    <property type="entry name" value="CDH-cyt"/>
    <property type="match status" value="1"/>
</dbReference>